<keyword evidence="2" id="KW-0805">Transcription regulation</keyword>
<evidence type="ECO:0000313" key="8">
    <source>
        <dbReference type="EMBL" id="WQF78563.1"/>
    </source>
</evidence>
<proteinExistence type="predicted"/>
<dbReference type="GO" id="GO:0005634">
    <property type="term" value="C:nucleus"/>
    <property type="evidence" value="ECO:0007669"/>
    <property type="project" value="UniProtKB-SubCell"/>
</dbReference>
<dbReference type="GO" id="GO:0043565">
    <property type="term" value="F:sequence-specific DNA binding"/>
    <property type="evidence" value="ECO:0007669"/>
    <property type="project" value="TreeGrafter"/>
</dbReference>
<gene>
    <name evidence="8" type="ORF">CDEST_03577</name>
</gene>
<feature type="region of interest" description="Disordered" evidence="6">
    <location>
        <begin position="1"/>
        <end position="30"/>
    </location>
</feature>
<dbReference type="GO" id="GO:0045944">
    <property type="term" value="P:positive regulation of transcription by RNA polymerase II"/>
    <property type="evidence" value="ECO:0007669"/>
    <property type="project" value="TreeGrafter"/>
</dbReference>
<dbReference type="PANTHER" id="PTHR47540:SF6">
    <property type="entry name" value="ZN(II)2CYS6 TRANSCRIPTION FACTOR (EUROFUNG)"/>
    <property type="match status" value="1"/>
</dbReference>
<dbReference type="AlphaFoldDB" id="A0AAX4I6G8"/>
<dbReference type="CDD" id="cd00067">
    <property type="entry name" value="GAL4"/>
    <property type="match status" value="1"/>
</dbReference>
<dbReference type="Pfam" id="PF00172">
    <property type="entry name" value="Zn_clus"/>
    <property type="match status" value="1"/>
</dbReference>
<evidence type="ECO:0000256" key="3">
    <source>
        <dbReference type="ARBA" id="ARBA00023125"/>
    </source>
</evidence>
<dbReference type="PANTHER" id="PTHR47540">
    <property type="entry name" value="THIAMINE REPRESSIBLE GENES REGULATORY PROTEIN THI5"/>
    <property type="match status" value="1"/>
</dbReference>
<accession>A0AAX4I6G8</accession>
<dbReference type="GO" id="GO:0000981">
    <property type="term" value="F:DNA-binding transcription factor activity, RNA polymerase II-specific"/>
    <property type="evidence" value="ECO:0007669"/>
    <property type="project" value="InterPro"/>
</dbReference>
<dbReference type="Gene3D" id="4.10.240.10">
    <property type="entry name" value="Zn(2)-C6 fungal-type DNA-binding domain"/>
    <property type="match status" value="1"/>
</dbReference>
<dbReference type="RefSeq" id="XP_062775787.1">
    <property type="nucleotide sequence ID" value="XM_062919736.1"/>
</dbReference>
<dbReference type="Proteomes" id="UP001322277">
    <property type="component" value="Chromosome 2"/>
</dbReference>
<dbReference type="GO" id="GO:0008270">
    <property type="term" value="F:zinc ion binding"/>
    <property type="evidence" value="ECO:0007669"/>
    <property type="project" value="InterPro"/>
</dbReference>
<dbReference type="PROSITE" id="PS50048">
    <property type="entry name" value="ZN2_CY6_FUNGAL_2"/>
    <property type="match status" value="1"/>
</dbReference>
<feature type="compositionally biased region" description="Low complexity" evidence="6">
    <location>
        <begin position="136"/>
        <end position="147"/>
    </location>
</feature>
<feature type="compositionally biased region" description="Basic and acidic residues" evidence="6">
    <location>
        <begin position="109"/>
        <end position="121"/>
    </location>
</feature>
<comment type="subcellular location">
    <subcellularLocation>
        <location evidence="1">Nucleus</location>
    </subcellularLocation>
</comment>
<dbReference type="InterPro" id="IPR051711">
    <property type="entry name" value="Stress_Response_Reg"/>
</dbReference>
<dbReference type="SMART" id="SM00066">
    <property type="entry name" value="GAL4"/>
    <property type="match status" value="1"/>
</dbReference>
<dbReference type="PROSITE" id="PS00463">
    <property type="entry name" value="ZN2_CY6_FUNGAL_1"/>
    <property type="match status" value="1"/>
</dbReference>
<evidence type="ECO:0000259" key="7">
    <source>
        <dbReference type="PROSITE" id="PS50048"/>
    </source>
</evidence>
<keyword evidence="3 8" id="KW-0238">DNA-binding</keyword>
<keyword evidence="5" id="KW-0539">Nucleus</keyword>
<reference evidence="9" key="1">
    <citation type="journal article" date="2023" name="bioRxiv">
        <title>Complete genome of the Medicago anthracnose fungus, Colletotrichum destructivum, reveals a mini-chromosome-like region within a core chromosome.</title>
        <authorList>
            <person name="Lapalu N."/>
            <person name="Simon A."/>
            <person name="Lu A."/>
            <person name="Plaumann P.-L."/>
            <person name="Amselem J."/>
            <person name="Pigne S."/>
            <person name="Auger A."/>
            <person name="Koch C."/>
            <person name="Dallery J.-F."/>
            <person name="O'Connell R.J."/>
        </authorList>
    </citation>
    <scope>NUCLEOTIDE SEQUENCE [LARGE SCALE GENOMIC DNA]</scope>
    <source>
        <strain evidence="9">CBS 520.97</strain>
    </source>
</reference>
<dbReference type="InterPro" id="IPR001138">
    <property type="entry name" value="Zn2Cys6_DnaBD"/>
</dbReference>
<evidence type="ECO:0000256" key="5">
    <source>
        <dbReference type="ARBA" id="ARBA00023242"/>
    </source>
</evidence>
<protein>
    <submittedName>
        <fullName evidence="8">Zn(2)Cys(6) fungal-type DNA-binding domain-containing protein</fullName>
    </submittedName>
</protein>
<feature type="region of interest" description="Disordered" evidence="6">
    <location>
        <begin position="86"/>
        <end position="175"/>
    </location>
</feature>
<organism evidence="8 9">
    <name type="scientific">Colletotrichum destructivum</name>
    <dbReference type="NCBI Taxonomy" id="34406"/>
    <lineage>
        <taxon>Eukaryota</taxon>
        <taxon>Fungi</taxon>
        <taxon>Dikarya</taxon>
        <taxon>Ascomycota</taxon>
        <taxon>Pezizomycotina</taxon>
        <taxon>Sordariomycetes</taxon>
        <taxon>Hypocreomycetidae</taxon>
        <taxon>Glomerellales</taxon>
        <taxon>Glomerellaceae</taxon>
        <taxon>Colletotrichum</taxon>
        <taxon>Colletotrichum destructivum species complex</taxon>
    </lineage>
</organism>
<keyword evidence="4" id="KW-0804">Transcription</keyword>
<dbReference type="InterPro" id="IPR036864">
    <property type="entry name" value="Zn2-C6_fun-type_DNA-bd_sf"/>
</dbReference>
<name>A0AAX4I6G8_9PEZI</name>
<dbReference type="GeneID" id="87940080"/>
<evidence type="ECO:0000256" key="1">
    <source>
        <dbReference type="ARBA" id="ARBA00004123"/>
    </source>
</evidence>
<sequence length="201" mass="21672">MAPEGQGPRNTTETETEADAASSAARGRRANNACTRCRERKVKCSGSFPCANCLRKSVECVFDKEDRKVVVSERFLNDLKRKSGYGLDREHAAPTPKRTRYRPSASPGDHCDHDGTVDAHESSTAAPVDGEHQGTVDDGGTTVVGGEVDNEEPRGLLSTMRNPLASGPSKFVTDASGRRREFSTARRRAISGCILTVTCVC</sequence>
<keyword evidence="9" id="KW-1185">Reference proteome</keyword>
<evidence type="ECO:0000256" key="2">
    <source>
        <dbReference type="ARBA" id="ARBA00023015"/>
    </source>
</evidence>
<evidence type="ECO:0000313" key="9">
    <source>
        <dbReference type="Proteomes" id="UP001322277"/>
    </source>
</evidence>
<dbReference type="SUPFAM" id="SSF57701">
    <property type="entry name" value="Zn2/Cys6 DNA-binding domain"/>
    <property type="match status" value="1"/>
</dbReference>
<feature type="compositionally biased region" description="Low complexity" evidence="6">
    <location>
        <begin position="9"/>
        <end position="30"/>
    </location>
</feature>
<evidence type="ECO:0000256" key="6">
    <source>
        <dbReference type="SAM" id="MobiDB-lite"/>
    </source>
</evidence>
<dbReference type="EMBL" id="CP137306">
    <property type="protein sequence ID" value="WQF78563.1"/>
    <property type="molecule type" value="Genomic_DNA"/>
</dbReference>
<feature type="domain" description="Zn(2)-C6 fungal-type" evidence="7">
    <location>
        <begin position="33"/>
        <end position="62"/>
    </location>
</feature>
<dbReference type="KEGG" id="cdet:87940080"/>
<evidence type="ECO:0000256" key="4">
    <source>
        <dbReference type="ARBA" id="ARBA00023163"/>
    </source>
</evidence>